<dbReference type="EMBL" id="DF237229">
    <property type="protein sequence ID" value="GAQ86290.1"/>
    <property type="molecule type" value="Genomic_DNA"/>
</dbReference>
<dbReference type="PANTHER" id="PTHR21680:SF0">
    <property type="entry name" value="COILED-COIL DOMAIN-CONTAINING PROTEIN 124"/>
    <property type="match status" value="1"/>
</dbReference>
<dbReference type="Proteomes" id="UP000054558">
    <property type="component" value="Unassembled WGS sequence"/>
</dbReference>
<dbReference type="STRING" id="105231.A0A1Y1I5Q3"/>
<comment type="similarity">
    <text evidence="1">Belongs to the CCDC124 family.</text>
</comment>
<evidence type="ECO:0000259" key="4">
    <source>
        <dbReference type="Pfam" id="PF06244"/>
    </source>
</evidence>
<dbReference type="OrthoDB" id="76412at2759"/>
<gene>
    <name evidence="5" type="ORF">KFL_002800200</name>
</gene>
<dbReference type="InterPro" id="IPR010422">
    <property type="entry name" value="Ccdc124/Oxs1"/>
</dbReference>
<evidence type="ECO:0000256" key="3">
    <source>
        <dbReference type="SAM" id="MobiDB-lite"/>
    </source>
</evidence>
<dbReference type="GO" id="GO:0005634">
    <property type="term" value="C:nucleus"/>
    <property type="evidence" value="ECO:0000318"/>
    <property type="project" value="GO_Central"/>
</dbReference>
<evidence type="ECO:0000256" key="2">
    <source>
        <dbReference type="ARBA" id="ARBA00023054"/>
    </source>
</evidence>
<accession>A0A1Y1I5Q3</accession>
<feature type="region of interest" description="Disordered" evidence="3">
    <location>
        <begin position="1"/>
        <end position="99"/>
    </location>
</feature>
<feature type="compositionally biased region" description="Basic and acidic residues" evidence="3">
    <location>
        <begin position="51"/>
        <end position="84"/>
    </location>
</feature>
<organism evidence="5 6">
    <name type="scientific">Klebsormidium nitens</name>
    <name type="common">Green alga</name>
    <name type="synonym">Ulothrix nitens</name>
    <dbReference type="NCBI Taxonomy" id="105231"/>
    <lineage>
        <taxon>Eukaryota</taxon>
        <taxon>Viridiplantae</taxon>
        <taxon>Streptophyta</taxon>
        <taxon>Klebsormidiophyceae</taxon>
        <taxon>Klebsormidiales</taxon>
        <taxon>Klebsormidiaceae</taxon>
        <taxon>Klebsormidium</taxon>
    </lineage>
</organism>
<dbReference type="AlphaFoldDB" id="A0A1Y1I5Q3"/>
<protein>
    <recommendedName>
        <fullName evidence="4">Coiled-coil domain-containing protein</fullName>
    </recommendedName>
</protein>
<evidence type="ECO:0000256" key="1">
    <source>
        <dbReference type="ARBA" id="ARBA00008296"/>
    </source>
</evidence>
<feature type="compositionally biased region" description="Basic and acidic residues" evidence="3">
    <location>
        <begin position="10"/>
        <end position="36"/>
    </location>
</feature>
<dbReference type="InterPro" id="IPR054414">
    <property type="entry name" value="Ccdc124/Oxs1_C"/>
</dbReference>
<evidence type="ECO:0000313" key="6">
    <source>
        <dbReference type="Proteomes" id="UP000054558"/>
    </source>
</evidence>
<feature type="domain" description="Coiled-coil" evidence="4">
    <location>
        <begin position="143"/>
        <end position="223"/>
    </location>
</feature>
<evidence type="ECO:0000313" key="5">
    <source>
        <dbReference type="EMBL" id="GAQ86290.1"/>
    </source>
</evidence>
<keyword evidence="6" id="KW-1185">Reference proteome</keyword>
<sequence length="224" mass="25492">MPKKLSINTKAEEARERKETQKKEKSSKEQKEKEDQVWEEAAGPKKKSQKKKEEDEARKAEAAAKKLEAKKLAAEEEKEVEKSLKKPNPKANRVGGAGQKITAAELLRQKEQDAKELEKKAGKKERVVAEYEYENLVNEPNLNKIETVVDARNIDEALQQLDLGGPSGTPDKHPEKRLKAAYKAFEEAELPQLRAEKPGLTQSQYKEALWKLWKKSPDNPLNQQ</sequence>
<dbReference type="PANTHER" id="PTHR21680">
    <property type="entry name" value="COILED-COIL DOMAIN-CONTAINING PROTEIN 124"/>
    <property type="match status" value="1"/>
</dbReference>
<keyword evidence="2" id="KW-0175">Coiled coil</keyword>
<proteinExistence type="inferred from homology"/>
<name>A0A1Y1I5Q3_KLENI</name>
<dbReference type="OMA" id="FEERMMP"/>
<dbReference type="GO" id="GO:0003713">
    <property type="term" value="F:transcription coactivator activity"/>
    <property type="evidence" value="ECO:0000318"/>
    <property type="project" value="GO_Central"/>
</dbReference>
<dbReference type="Pfam" id="PF06244">
    <property type="entry name" value="Ccdc124"/>
    <property type="match status" value="1"/>
</dbReference>
<dbReference type="GO" id="GO:0006366">
    <property type="term" value="P:transcription by RNA polymerase II"/>
    <property type="evidence" value="ECO:0000318"/>
    <property type="project" value="GO_Central"/>
</dbReference>
<reference evidence="5 6" key="1">
    <citation type="journal article" date="2014" name="Nat. Commun.">
        <title>Klebsormidium flaccidum genome reveals primary factors for plant terrestrial adaptation.</title>
        <authorList>
            <person name="Hori K."/>
            <person name="Maruyama F."/>
            <person name="Fujisawa T."/>
            <person name="Togashi T."/>
            <person name="Yamamoto N."/>
            <person name="Seo M."/>
            <person name="Sato S."/>
            <person name="Yamada T."/>
            <person name="Mori H."/>
            <person name="Tajima N."/>
            <person name="Moriyama T."/>
            <person name="Ikeuchi M."/>
            <person name="Watanabe M."/>
            <person name="Wada H."/>
            <person name="Kobayashi K."/>
            <person name="Saito M."/>
            <person name="Masuda T."/>
            <person name="Sasaki-Sekimoto Y."/>
            <person name="Mashiguchi K."/>
            <person name="Awai K."/>
            <person name="Shimojima M."/>
            <person name="Masuda S."/>
            <person name="Iwai M."/>
            <person name="Nobusawa T."/>
            <person name="Narise T."/>
            <person name="Kondo S."/>
            <person name="Saito H."/>
            <person name="Sato R."/>
            <person name="Murakawa M."/>
            <person name="Ihara Y."/>
            <person name="Oshima-Yamada Y."/>
            <person name="Ohtaka K."/>
            <person name="Satoh M."/>
            <person name="Sonobe K."/>
            <person name="Ishii M."/>
            <person name="Ohtani R."/>
            <person name="Kanamori-Sato M."/>
            <person name="Honoki R."/>
            <person name="Miyazaki D."/>
            <person name="Mochizuki H."/>
            <person name="Umetsu J."/>
            <person name="Higashi K."/>
            <person name="Shibata D."/>
            <person name="Kamiya Y."/>
            <person name="Sato N."/>
            <person name="Nakamura Y."/>
            <person name="Tabata S."/>
            <person name="Ida S."/>
            <person name="Kurokawa K."/>
            <person name="Ohta H."/>
        </authorList>
    </citation>
    <scope>NUCLEOTIDE SEQUENCE [LARGE SCALE GENOMIC DNA]</scope>
    <source>
        <strain evidence="5 6">NIES-2285</strain>
    </source>
</reference>